<proteinExistence type="predicted"/>
<dbReference type="EMBL" id="MT143993">
    <property type="protein sequence ID" value="QJA45574.1"/>
    <property type="molecule type" value="Genomic_DNA"/>
</dbReference>
<accession>A0A6H1ZDE5</accession>
<gene>
    <name evidence="1" type="ORF">TM448A00260_0003</name>
</gene>
<protein>
    <submittedName>
        <fullName evidence="1">Uncharacterized protein</fullName>
    </submittedName>
</protein>
<evidence type="ECO:0000313" key="1">
    <source>
        <dbReference type="EMBL" id="QJA45574.1"/>
    </source>
</evidence>
<sequence length="101" mass="11751">MKIVFDTQENLSDSEIAIAAAWAGKHGFLVFLSEEPKESDLEALANMPTLTEEDMGKSPATRLRSVLYRYWEILQKPTQTFEEFYRMRMESLIELIKTKMN</sequence>
<organism evidence="1">
    <name type="scientific">viral metagenome</name>
    <dbReference type="NCBI Taxonomy" id="1070528"/>
    <lineage>
        <taxon>unclassified sequences</taxon>
        <taxon>metagenomes</taxon>
        <taxon>organismal metagenomes</taxon>
    </lineage>
</organism>
<reference evidence="1" key="1">
    <citation type="submission" date="2020-03" db="EMBL/GenBank/DDBJ databases">
        <title>The deep terrestrial virosphere.</title>
        <authorList>
            <person name="Holmfeldt K."/>
            <person name="Nilsson E."/>
            <person name="Simone D."/>
            <person name="Lopez-Fernandez M."/>
            <person name="Wu X."/>
            <person name="de Brujin I."/>
            <person name="Lundin D."/>
            <person name="Andersson A."/>
            <person name="Bertilsson S."/>
            <person name="Dopson M."/>
        </authorList>
    </citation>
    <scope>NUCLEOTIDE SEQUENCE</scope>
    <source>
        <strain evidence="1">TM448A00260</strain>
    </source>
</reference>
<dbReference type="AlphaFoldDB" id="A0A6H1ZDE5"/>
<name>A0A6H1ZDE5_9ZZZZ</name>